<dbReference type="EMBL" id="KC977571">
    <property type="protein sequence ID" value="ATE82252.1"/>
    <property type="molecule type" value="Genomic_DNA"/>
</dbReference>
<name>A0A291ATN3_9VIRU</name>
<organism evidence="1 2">
    <name type="scientific">Pandoravirus salinus</name>
    <dbReference type="NCBI Taxonomy" id="1349410"/>
    <lineage>
        <taxon>Viruses</taxon>
        <taxon>Pandoravirus</taxon>
    </lineage>
</organism>
<dbReference type="InterPro" id="IPR027417">
    <property type="entry name" value="P-loop_NTPase"/>
</dbReference>
<protein>
    <submittedName>
        <fullName evidence="1">Uncharacterized protein</fullName>
    </submittedName>
</protein>
<dbReference type="RefSeq" id="YP_009430091.1">
    <property type="nucleotide sequence ID" value="NC_022098.1"/>
</dbReference>
<dbReference type="GeneID" id="34568331"/>
<keyword evidence="2" id="KW-1185">Reference proteome</keyword>
<evidence type="ECO:0000313" key="2">
    <source>
        <dbReference type="Proteomes" id="UP000204584"/>
    </source>
</evidence>
<evidence type="ECO:0000313" key="1">
    <source>
        <dbReference type="EMBL" id="ATE82252.1"/>
    </source>
</evidence>
<accession>A0A291ATN3</accession>
<dbReference type="Proteomes" id="UP000204584">
    <property type="component" value="Segment"/>
</dbReference>
<gene>
    <name evidence="1" type="ORF">psal_cds_899</name>
</gene>
<sequence>MDAHPTPSCANDAGATGAHLMGATRADDSDVDTVTGQVLSWRSPALSLALERVFEFYIADETNARLQGKTSVVARAEAARWVVGCATGPLRGSPEFCAAARRAVRQLSLACKRIASVCVHQWAGLTGLDRPPDAGDGRGSITLLVGNPGSGKSYASIRLCPSMSQALARSSGLTNAPFNGLHYMVVGPDTGRSLDDNVARHHLSYGLHARAAVTYGKGHDYTNNVKELHGRGFHVMVTEYPVVPLPRFDVVDRVLVALGPRDSRRRQDALSASVAAVVDIDPATLKALFDAAPDYAYLWFEPVEGRFGPDRTVVTLSRASDFETADGSAPPLDLRQVLRIIR</sequence>
<reference evidence="1 2" key="1">
    <citation type="journal article" date="2013" name="Science">
        <title>Pandoraviruses: amoeba viruses with genomes up to 2.5 Mb reaching that of parasitic eukaryotes.</title>
        <authorList>
            <person name="Philippe N."/>
            <person name="Legendre M."/>
            <person name="Doutre G."/>
            <person name="Coute Y."/>
            <person name="Poirot O."/>
            <person name="Lescot M."/>
            <person name="Arslan D."/>
            <person name="Seltzer V."/>
            <person name="Bertaux L."/>
            <person name="Bruley C."/>
            <person name="Garin J."/>
            <person name="Claverie J.M."/>
            <person name="Abergel C."/>
        </authorList>
    </citation>
    <scope>NUCLEOTIDE SEQUENCE [LARGE SCALE GENOMIC DNA]</scope>
</reference>
<dbReference type="SUPFAM" id="SSF52540">
    <property type="entry name" value="P-loop containing nucleoside triphosphate hydrolases"/>
    <property type="match status" value="1"/>
</dbReference>
<proteinExistence type="predicted"/>
<dbReference type="KEGG" id="vg:34568331"/>